<dbReference type="GO" id="GO:0016829">
    <property type="term" value="F:lyase activity"/>
    <property type="evidence" value="ECO:0007669"/>
    <property type="project" value="UniProtKB-KW"/>
</dbReference>
<name>A0A1M5GM92_9BACI</name>
<dbReference type="Proteomes" id="UP000183988">
    <property type="component" value="Unassembled WGS sequence"/>
</dbReference>
<dbReference type="PANTHER" id="PTHR43586:SF8">
    <property type="entry name" value="CYSTEINE DESULFURASE 1, CHLOROPLASTIC"/>
    <property type="match status" value="1"/>
</dbReference>
<dbReference type="STRING" id="930117.SAMN05216225_101371"/>
<keyword evidence="4" id="KW-0456">Lyase</keyword>
<dbReference type="AlphaFoldDB" id="A0A1M5GM92"/>
<accession>A0A1M5GM92</accession>
<protein>
    <submittedName>
        <fullName evidence="4">Selenocysteine lyase/Cysteine desulfurase</fullName>
    </submittedName>
</protein>
<dbReference type="RefSeq" id="WP_072889699.1">
    <property type="nucleotide sequence ID" value="NZ_FQVW01000013.1"/>
</dbReference>
<dbReference type="InterPro" id="IPR015421">
    <property type="entry name" value="PyrdxlP-dep_Trfase_major"/>
</dbReference>
<dbReference type="PANTHER" id="PTHR43586">
    <property type="entry name" value="CYSTEINE DESULFURASE"/>
    <property type="match status" value="1"/>
</dbReference>
<feature type="domain" description="Aminotransferase class V" evidence="3">
    <location>
        <begin position="35"/>
        <end position="414"/>
    </location>
</feature>
<comment type="cofactor">
    <cofactor evidence="1">
        <name>pyridoxal 5'-phosphate</name>
        <dbReference type="ChEBI" id="CHEBI:597326"/>
    </cofactor>
</comment>
<keyword evidence="2" id="KW-0663">Pyridoxal phosphate</keyword>
<dbReference type="EMBL" id="FQVW01000013">
    <property type="protein sequence ID" value="SHG04859.1"/>
    <property type="molecule type" value="Genomic_DNA"/>
</dbReference>
<dbReference type="OrthoDB" id="7801625at2"/>
<dbReference type="Pfam" id="PF00266">
    <property type="entry name" value="Aminotran_5"/>
    <property type="match status" value="1"/>
</dbReference>
<dbReference type="InterPro" id="IPR015424">
    <property type="entry name" value="PyrdxlP-dep_Trfase"/>
</dbReference>
<dbReference type="Gene3D" id="3.90.1150.10">
    <property type="entry name" value="Aspartate Aminotransferase, domain 1"/>
    <property type="match status" value="1"/>
</dbReference>
<sequence length="424" mass="46950">MIETEAMPFSSEVHEFVRSSFAYLDKDMFGNERLFFENSGGSLRLKSVVAEEAKFAAYPDCPLRDNPAAQLLTDTMERGMDDIRLFLNAKDGSIIPSSTASKIMFEIIGVIAEHSVGTNIVTTGIEHPSSYDACKMYADKTQKELRVAQANQHTGGVDVEDIISLVDSETSLLSVMMTSNISGTVLDIETIVKKVREINPDIFIVVDAVQAAPHSVIDVDKLQIDGLNIAPYKMFGNRGMAYGYVSDRVAAFPHHRLLATDETNWSVGSPAPAHFAGFTKIVDYLCQVGSFYTDTTDRRTLLTKGMTKIHQHEQALLDRIIHGSDEVQGIQDIEGVNIHFIDHGIENKDLIAALTFNQLSCSEAVGKYGVENILVYERVNSNHYSKRILDSLQVEGIVRVSPLHCHSFEDIDKFLLATKKIASL</sequence>
<evidence type="ECO:0000256" key="1">
    <source>
        <dbReference type="ARBA" id="ARBA00001933"/>
    </source>
</evidence>
<evidence type="ECO:0000259" key="3">
    <source>
        <dbReference type="Pfam" id="PF00266"/>
    </source>
</evidence>
<dbReference type="SUPFAM" id="SSF53383">
    <property type="entry name" value="PLP-dependent transferases"/>
    <property type="match status" value="1"/>
</dbReference>
<dbReference type="Gene3D" id="3.40.640.10">
    <property type="entry name" value="Type I PLP-dependent aspartate aminotransferase-like (Major domain)"/>
    <property type="match status" value="1"/>
</dbReference>
<dbReference type="InterPro" id="IPR000192">
    <property type="entry name" value="Aminotrans_V_dom"/>
</dbReference>
<dbReference type="InterPro" id="IPR015422">
    <property type="entry name" value="PyrdxlP-dep_Trfase_small"/>
</dbReference>
<evidence type="ECO:0000313" key="4">
    <source>
        <dbReference type="EMBL" id="SHG04859.1"/>
    </source>
</evidence>
<reference evidence="4 5" key="1">
    <citation type="submission" date="2016-11" db="EMBL/GenBank/DDBJ databases">
        <authorList>
            <person name="Jaros S."/>
            <person name="Januszkiewicz K."/>
            <person name="Wedrychowicz H."/>
        </authorList>
    </citation>
    <scope>NUCLEOTIDE SEQUENCE [LARGE SCALE GENOMIC DNA]</scope>
    <source>
        <strain evidence="4 5">IBRC-M 10683</strain>
    </source>
</reference>
<evidence type="ECO:0000256" key="2">
    <source>
        <dbReference type="ARBA" id="ARBA00022898"/>
    </source>
</evidence>
<organism evidence="4 5">
    <name type="scientific">Ornithinibacillus halophilus</name>
    <dbReference type="NCBI Taxonomy" id="930117"/>
    <lineage>
        <taxon>Bacteria</taxon>
        <taxon>Bacillati</taxon>
        <taxon>Bacillota</taxon>
        <taxon>Bacilli</taxon>
        <taxon>Bacillales</taxon>
        <taxon>Bacillaceae</taxon>
        <taxon>Ornithinibacillus</taxon>
    </lineage>
</organism>
<proteinExistence type="predicted"/>
<gene>
    <name evidence="4" type="ORF">SAMN05216225_101371</name>
</gene>
<evidence type="ECO:0000313" key="5">
    <source>
        <dbReference type="Proteomes" id="UP000183988"/>
    </source>
</evidence>
<keyword evidence="5" id="KW-1185">Reference proteome</keyword>